<evidence type="ECO:0000256" key="2">
    <source>
        <dbReference type="ARBA" id="ARBA00022801"/>
    </source>
</evidence>
<dbReference type="RefSeq" id="WP_114117432.1">
    <property type="nucleotide sequence ID" value="NZ_BMHU01000003.1"/>
</dbReference>
<dbReference type="EC" id="3.1.1.-" evidence="3"/>
<dbReference type="AlphaFoldDB" id="A0A367Y2R5"/>
<accession>A0A367Y2R5</accession>
<evidence type="ECO:0000256" key="1">
    <source>
        <dbReference type="ARBA" id="ARBA00005964"/>
    </source>
</evidence>
<dbReference type="Gene3D" id="3.40.50.1820">
    <property type="entry name" value="alpha/beta hydrolase"/>
    <property type="match status" value="1"/>
</dbReference>
<comment type="caution">
    <text evidence="6">The sequence shown here is derived from an EMBL/GenBank/DDBJ whole genome shotgun (WGS) entry which is preliminary data.</text>
</comment>
<evidence type="ECO:0000313" key="7">
    <source>
        <dbReference type="Proteomes" id="UP000253508"/>
    </source>
</evidence>
<feature type="domain" description="Carboxylesterase type B" evidence="5">
    <location>
        <begin position="26"/>
        <end position="340"/>
    </location>
</feature>
<keyword evidence="7" id="KW-1185">Reference proteome</keyword>
<comment type="similarity">
    <text evidence="1 3">Belongs to the type-B carboxylesterase/lipase family.</text>
</comment>
<sequence length="498" mass="52641">MTTTPREVQGIPLIDVRNSPPSDRADPIVRTTGGSVRGFWRGECATFVGIPYAAPPVGPLAFRAPQPHEPWDGVRDAVHQGATPQRGKTGITLIPEPSVPGDSTLNVNVFTPSPGADEKLPVVVYIHGGGYASGSIASPWYDGAAFARDGIVTVTLSYRIAFPGFGWVPGSEQNRGVRDWIAALEWVRDNVAAFGGDPDRVTLAGQSAGGGAVLTLLGIPSAHSLFHAVWSTSPTLSLVDRGSALALSSALAAELGVQNTAEGLGSVTPKQLGRAQKPLVARTPGLAGIRESITGGLRMGPTVDGDLIDRPTISAIRAGIGSEIPLVIGSTDDEFTMVLDPYARILRWVPASIALSLVGFRGERARAWRAANPQLSGSVAHLGRYTTDMVFRRHVRRVGDARRADNTWGYRFTWPSPTNGWAFHCLDVPFFFDVLDAPAVEAVAGANPPRELAAQIHGSAVEFITTHALSRPGWPAAAVFDTPASTTPDGYAPVRPLG</sequence>
<dbReference type="OrthoDB" id="3199405at2"/>
<dbReference type="InterPro" id="IPR002018">
    <property type="entry name" value="CarbesteraseB"/>
</dbReference>
<proteinExistence type="inferred from homology"/>
<dbReference type="GO" id="GO:0016787">
    <property type="term" value="F:hydrolase activity"/>
    <property type="evidence" value="ECO:0007669"/>
    <property type="project" value="UniProtKB-KW"/>
</dbReference>
<feature type="region of interest" description="Disordered" evidence="4">
    <location>
        <begin position="1"/>
        <end position="26"/>
    </location>
</feature>
<dbReference type="SUPFAM" id="SSF53474">
    <property type="entry name" value="alpha/beta-Hydrolases"/>
    <property type="match status" value="1"/>
</dbReference>
<dbReference type="InterPro" id="IPR029058">
    <property type="entry name" value="AB_hydrolase_fold"/>
</dbReference>
<evidence type="ECO:0000256" key="4">
    <source>
        <dbReference type="SAM" id="MobiDB-lite"/>
    </source>
</evidence>
<gene>
    <name evidence="6" type="ORF">DTO57_06540</name>
</gene>
<keyword evidence="2 3" id="KW-0378">Hydrolase</keyword>
<dbReference type="InterPro" id="IPR050309">
    <property type="entry name" value="Type-B_Carboxylest/Lipase"/>
</dbReference>
<dbReference type="InterPro" id="IPR019826">
    <property type="entry name" value="Carboxylesterase_B_AS"/>
</dbReference>
<dbReference type="Proteomes" id="UP000253508">
    <property type="component" value="Unassembled WGS sequence"/>
</dbReference>
<reference evidence="6 7" key="1">
    <citation type="submission" date="2018-07" db="EMBL/GenBank/DDBJ databases">
        <title>Microbacterium endoborsara sp. nov., a novel actinobacterium isolated from Borszczowia aralocaspica.</title>
        <authorList>
            <person name="An D."/>
        </authorList>
    </citation>
    <scope>NUCLEOTIDE SEQUENCE [LARGE SCALE GENOMIC DNA]</scope>
    <source>
        <strain evidence="6 7">C1.15228</strain>
    </source>
</reference>
<evidence type="ECO:0000259" key="5">
    <source>
        <dbReference type="Pfam" id="PF00135"/>
    </source>
</evidence>
<dbReference type="EMBL" id="QORO01000002">
    <property type="protein sequence ID" value="RCK59820.1"/>
    <property type="molecule type" value="Genomic_DNA"/>
</dbReference>
<protein>
    <recommendedName>
        <fullName evidence="3">Carboxylic ester hydrolase</fullName>
        <ecNumber evidence="3">3.1.1.-</ecNumber>
    </recommendedName>
</protein>
<name>A0A367Y2R5_9MICO</name>
<organism evidence="6 7">
    <name type="scientific">Microbacterium sorbitolivorans</name>
    <dbReference type="NCBI Taxonomy" id="1867410"/>
    <lineage>
        <taxon>Bacteria</taxon>
        <taxon>Bacillati</taxon>
        <taxon>Actinomycetota</taxon>
        <taxon>Actinomycetes</taxon>
        <taxon>Micrococcales</taxon>
        <taxon>Microbacteriaceae</taxon>
        <taxon>Microbacterium</taxon>
    </lineage>
</organism>
<dbReference type="PROSITE" id="PS00122">
    <property type="entry name" value="CARBOXYLESTERASE_B_1"/>
    <property type="match status" value="1"/>
</dbReference>
<dbReference type="PANTHER" id="PTHR11559">
    <property type="entry name" value="CARBOXYLESTERASE"/>
    <property type="match status" value="1"/>
</dbReference>
<evidence type="ECO:0000313" key="6">
    <source>
        <dbReference type="EMBL" id="RCK59820.1"/>
    </source>
</evidence>
<dbReference type="Pfam" id="PF00135">
    <property type="entry name" value="COesterase"/>
    <property type="match status" value="1"/>
</dbReference>
<evidence type="ECO:0000256" key="3">
    <source>
        <dbReference type="RuleBase" id="RU361235"/>
    </source>
</evidence>